<evidence type="ECO:0000313" key="2">
    <source>
        <dbReference type="EMBL" id="CAK77677.1"/>
    </source>
</evidence>
<dbReference type="InParanoid" id="A0D3R0"/>
<dbReference type="EMBL" id="CT868278">
    <property type="protein sequence ID" value="CAK77677.1"/>
    <property type="molecule type" value="Genomic_DNA"/>
</dbReference>
<evidence type="ECO:0000259" key="1">
    <source>
        <dbReference type="Pfam" id="PF02928"/>
    </source>
</evidence>
<organism evidence="2 3">
    <name type="scientific">Paramecium tetraurelia</name>
    <dbReference type="NCBI Taxonomy" id="5888"/>
    <lineage>
        <taxon>Eukaryota</taxon>
        <taxon>Sar</taxon>
        <taxon>Alveolata</taxon>
        <taxon>Ciliophora</taxon>
        <taxon>Intramacronucleata</taxon>
        <taxon>Oligohymenophorea</taxon>
        <taxon>Peniculida</taxon>
        <taxon>Parameciidae</taxon>
        <taxon>Paramecium</taxon>
    </lineage>
</organism>
<gene>
    <name evidence="2" type="ORF">GSPATT00039230001</name>
</gene>
<dbReference type="RefSeq" id="XP_001445074.1">
    <property type="nucleotide sequence ID" value="XM_001445037.1"/>
</dbReference>
<name>A0D3R0_PARTE</name>
<dbReference type="AlphaFoldDB" id="A0D3R0"/>
<reference evidence="2 3" key="1">
    <citation type="journal article" date="2006" name="Nature">
        <title>Global trends of whole-genome duplications revealed by the ciliate Paramecium tetraurelia.</title>
        <authorList>
            <consortium name="Genoscope"/>
            <person name="Aury J.-M."/>
            <person name="Jaillon O."/>
            <person name="Duret L."/>
            <person name="Noel B."/>
            <person name="Jubin C."/>
            <person name="Porcel B.M."/>
            <person name="Segurens B."/>
            <person name="Daubin V."/>
            <person name="Anthouard V."/>
            <person name="Aiach N."/>
            <person name="Arnaiz O."/>
            <person name="Billaut A."/>
            <person name="Beisson J."/>
            <person name="Blanc I."/>
            <person name="Bouhouche K."/>
            <person name="Camara F."/>
            <person name="Duharcourt S."/>
            <person name="Guigo R."/>
            <person name="Gogendeau D."/>
            <person name="Katinka M."/>
            <person name="Keller A.-M."/>
            <person name="Kissmehl R."/>
            <person name="Klotz C."/>
            <person name="Koll F."/>
            <person name="Le Moue A."/>
            <person name="Lepere C."/>
            <person name="Malinsky S."/>
            <person name="Nowacki M."/>
            <person name="Nowak J.K."/>
            <person name="Plattner H."/>
            <person name="Poulain J."/>
            <person name="Ruiz F."/>
            <person name="Serrano V."/>
            <person name="Zagulski M."/>
            <person name="Dessen P."/>
            <person name="Betermier M."/>
            <person name="Weissenbach J."/>
            <person name="Scarpelli C."/>
            <person name="Schachter V."/>
            <person name="Sperling L."/>
            <person name="Meyer E."/>
            <person name="Cohen J."/>
            <person name="Wincker P."/>
        </authorList>
    </citation>
    <scope>NUCLEOTIDE SEQUENCE [LARGE SCALE GENOMIC DNA]</scope>
    <source>
        <strain evidence="2 3">Stock d4-2</strain>
    </source>
</reference>
<evidence type="ECO:0000313" key="3">
    <source>
        <dbReference type="Proteomes" id="UP000000600"/>
    </source>
</evidence>
<feature type="domain" description="Zinc finger C5HC2-type" evidence="1">
    <location>
        <begin position="27"/>
        <end position="61"/>
    </location>
</feature>
<accession>A0D3R0</accession>
<dbReference type="Proteomes" id="UP000000600">
    <property type="component" value="Unassembled WGS sequence"/>
</dbReference>
<dbReference type="HOGENOM" id="CLU_2676391_0_0_1"/>
<proteinExistence type="predicted"/>
<sequence>MSAKSVPIICSLVIFSVESKSLLDHYRCLKKGCIAHQSICACANPKISLYIRYNSEELQTMLKTVESKANSKTGQ</sequence>
<dbReference type="Pfam" id="PF02928">
    <property type="entry name" value="zf-C5HC2"/>
    <property type="match status" value="1"/>
</dbReference>
<dbReference type="GeneID" id="5030858"/>
<dbReference type="InterPro" id="IPR004198">
    <property type="entry name" value="Znf_C5HC2"/>
</dbReference>
<dbReference type="OrthoDB" id="10488592at2759"/>
<protein>
    <recommendedName>
        <fullName evidence="1">Zinc finger C5HC2-type domain-containing protein</fullName>
    </recommendedName>
</protein>
<dbReference type="KEGG" id="ptm:GSPATT00039230001"/>
<keyword evidence="3" id="KW-1185">Reference proteome</keyword>